<dbReference type="Pfam" id="PF14716">
    <property type="entry name" value="HHH_8"/>
    <property type="match status" value="1"/>
</dbReference>
<evidence type="ECO:0000256" key="12">
    <source>
        <dbReference type="ARBA" id="ARBA00022843"/>
    </source>
</evidence>
<dbReference type="GO" id="GO:0042578">
    <property type="term" value="F:phosphoric ester hydrolase activity"/>
    <property type="evidence" value="ECO:0007669"/>
    <property type="project" value="TreeGrafter"/>
</dbReference>
<feature type="domain" description="DNA-directed DNA polymerase X" evidence="24">
    <location>
        <begin position="1"/>
        <end position="317"/>
    </location>
</feature>
<evidence type="ECO:0000256" key="5">
    <source>
        <dbReference type="ARBA" id="ARBA00020020"/>
    </source>
</evidence>
<keyword evidence="7" id="KW-0237">DNA synthesis</keyword>
<keyword evidence="26" id="KW-1185">Reference proteome</keyword>
<evidence type="ECO:0000256" key="2">
    <source>
        <dbReference type="ARBA" id="ARBA00004496"/>
    </source>
</evidence>
<dbReference type="PIRSF" id="PIRSF005047">
    <property type="entry name" value="UCP005047_YshC"/>
    <property type="match status" value="1"/>
</dbReference>
<dbReference type="InterPro" id="IPR016195">
    <property type="entry name" value="Pol/histidinol_Pase-like"/>
</dbReference>
<dbReference type="InterPro" id="IPR003141">
    <property type="entry name" value="Pol/His_phosphatase_N"/>
</dbReference>
<evidence type="ECO:0000256" key="16">
    <source>
        <dbReference type="ARBA" id="ARBA00035717"/>
    </source>
</evidence>
<name>F7XK87_METZD</name>
<keyword evidence="14" id="KW-0915">Sodium</keyword>
<dbReference type="Proteomes" id="UP000006622">
    <property type="component" value="Chromosome"/>
</dbReference>
<dbReference type="InterPro" id="IPR050243">
    <property type="entry name" value="PHP_phosphatase"/>
</dbReference>
<dbReference type="GO" id="GO:0005829">
    <property type="term" value="C:cytosol"/>
    <property type="evidence" value="ECO:0007669"/>
    <property type="project" value="TreeGrafter"/>
</dbReference>
<feature type="domain" description="Polymerase/histidinol phosphatase N-terminal" evidence="23">
    <location>
        <begin position="341"/>
        <end position="419"/>
    </location>
</feature>
<keyword evidence="13" id="KW-0239">DNA-directed DNA polymerase</keyword>
<comment type="subcellular location">
    <subcellularLocation>
        <location evidence="2">Cytoplasm</location>
    </subcellularLocation>
</comment>
<gene>
    <name evidence="25" type="ordered locus">Mzhil_0685</name>
</gene>
<dbReference type="Pfam" id="PF14520">
    <property type="entry name" value="HHH_5"/>
    <property type="match status" value="1"/>
</dbReference>
<keyword evidence="11" id="KW-0227">DNA damage</keyword>
<dbReference type="Gene3D" id="3.20.20.140">
    <property type="entry name" value="Metal-dependent hydrolases"/>
    <property type="match status" value="1"/>
</dbReference>
<evidence type="ECO:0000256" key="19">
    <source>
        <dbReference type="ARBA" id="ARBA00044678"/>
    </source>
</evidence>
<dbReference type="SUPFAM" id="SSF89550">
    <property type="entry name" value="PHP domain-like"/>
    <property type="match status" value="1"/>
</dbReference>
<feature type="domain" description="Helix-hairpin-helix DNA-binding motif class 1" evidence="22">
    <location>
        <begin position="93"/>
        <end position="112"/>
    </location>
</feature>
<dbReference type="EC" id="4.2.99.18" evidence="4"/>
<dbReference type="OrthoDB" id="8999at2157"/>
<dbReference type="SUPFAM" id="SSF81301">
    <property type="entry name" value="Nucleotidyltransferase"/>
    <property type="match status" value="1"/>
</dbReference>
<comment type="function">
    <text evidence="20">Repair polymerase that plays a key role in base-excision repair. During this process, the damaged base is excised by specific DNA glycosylases, the DNA backbone is nicked at the abasic site by an apurinic/apyrimidic (AP) endonuclease, and POLB removes 5'-deoxyribose-phosphate from the preincised AP site acting as a 5'-deoxyribose-phosphate lyase (5'-dRP lyase); through its DNA polymerase activity, it adds one nucleotide to the 3' end of the arising single-nucleotide gap. Conducts 'gap-filling' DNA synthesis in a stepwise distributive fashion rather than in a processive fashion as for other DNA polymerases. It is also able to cleave sugar-phosphate bonds 3' to an intact AP site, acting as an AP lyase.</text>
</comment>
<dbReference type="PANTHER" id="PTHR36928:SF1">
    <property type="entry name" value="PHOSPHATASE YCDX-RELATED"/>
    <property type="match status" value="1"/>
</dbReference>
<dbReference type="Pfam" id="PF02811">
    <property type="entry name" value="PHP"/>
    <property type="match status" value="1"/>
</dbReference>
<comment type="catalytic activity">
    <reaction evidence="19">
        <text>a 5'-end 2'-deoxyribose-2'-deoxyribonucleotide-DNA = (2E,4S)-4-hydroxypenten-2-al-5-phosphate + a 5'-end 5'-phospho-2'-deoxyribonucleoside-DNA + H(+)</text>
        <dbReference type="Rhea" id="RHEA:76255"/>
        <dbReference type="Rhea" id="RHEA-COMP:13180"/>
        <dbReference type="Rhea" id="RHEA-COMP:18657"/>
        <dbReference type="ChEBI" id="CHEBI:15378"/>
        <dbReference type="ChEBI" id="CHEBI:136412"/>
        <dbReference type="ChEBI" id="CHEBI:195194"/>
        <dbReference type="ChEBI" id="CHEBI:195195"/>
    </reaction>
</comment>
<dbReference type="PANTHER" id="PTHR36928">
    <property type="entry name" value="PHOSPHATASE YCDX-RELATED"/>
    <property type="match status" value="1"/>
</dbReference>
<dbReference type="RefSeq" id="WP_013897991.1">
    <property type="nucleotide sequence ID" value="NC_015676.1"/>
</dbReference>
<proteinExistence type="predicted"/>
<dbReference type="FunFam" id="3.20.20.140:FF:000047">
    <property type="entry name" value="PHP domain-containing protein"/>
    <property type="match status" value="1"/>
</dbReference>
<dbReference type="STRING" id="679901.Mzhil_0685"/>
<sequence>MKNRELANTFYEIADLLELENVQWKPAAYRKAARGIENLTEDISDIYEREGTEGLKSITGIGSNICTHIVEYLKTGKIEKFEKLKKQSMSGASELIEIEGLGPKTIRKLHDELDIKSISDLRDAILKHKIQELEGMGEKTEQNLLEAIRNFEKSHERMQIDVAIETAEDVISYLKEQNKPDIINYAGSLRRMKETIGDIDVLAVTDNSEELIESFVNMEDIERIVSKGRTRSTVVLKNGVSVDIRVIKNESYGSAMQYFTGSKQHNIELRNIALEKGYKLSEYGLFEKESGKKIEGRSEERIYGTLGLAFIPPPLRENRSEFEAAKYDNVPDLIEVGDLRGDLHIHTDFSEGVDSIESMVSMAEEIGYDYIAITDHSRSRKVANGLSIDELKDQWKQIDDLSGKYSIKILKGSEVDILPDGNLDYPDNILDKLDIVVGAIHSGFKYPESKMTRRIISAMESEHLNILAHPSGRLIGKREGYKADFDSVFEAAARNNKILEINSQPKRLDLNDSMIIRAKKTGVKFCINSDAHGSSQMEHVRYGTGQAKRGWLTADDVVNTYTYNKLMKTFDNS</sequence>
<dbReference type="Gene3D" id="3.30.210.10">
    <property type="entry name" value="DNA polymerase, thumb domain"/>
    <property type="match status" value="1"/>
</dbReference>
<dbReference type="InterPro" id="IPR003583">
    <property type="entry name" value="Hlx-hairpin-Hlx_DNA-bd_motif"/>
</dbReference>
<evidence type="ECO:0000259" key="22">
    <source>
        <dbReference type="SMART" id="SM00278"/>
    </source>
</evidence>
<feature type="domain" description="Helix-hairpin-helix DNA-binding motif class 1" evidence="22">
    <location>
        <begin position="128"/>
        <end position="147"/>
    </location>
</feature>
<dbReference type="SUPFAM" id="SSF158702">
    <property type="entry name" value="Sec63 N-terminal domain-like"/>
    <property type="match status" value="1"/>
</dbReference>
<dbReference type="PRINTS" id="PR00870">
    <property type="entry name" value="DNAPOLXBETA"/>
</dbReference>
<evidence type="ECO:0000256" key="14">
    <source>
        <dbReference type="ARBA" id="ARBA00023053"/>
    </source>
</evidence>
<dbReference type="GO" id="GO:0140078">
    <property type="term" value="F:class I DNA-(apurinic or apyrimidinic site) endonuclease activity"/>
    <property type="evidence" value="ECO:0007669"/>
    <property type="project" value="UniProtKB-EC"/>
</dbReference>
<protein>
    <recommendedName>
        <fullName evidence="5">DNA polymerase beta</fullName>
        <ecNumber evidence="3">2.7.7.7</ecNumber>
        <ecNumber evidence="4">4.2.99.18</ecNumber>
    </recommendedName>
    <alternativeName>
        <fullName evidence="16">5'-deoxyribose-phosphate lyase</fullName>
    </alternativeName>
    <alternativeName>
        <fullName evidence="17">AP lyase</fullName>
    </alternativeName>
</protein>
<evidence type="ECO:0000256" key="1">
    <source>
        <dbReference type="ARBA" id="ARBA00001946"/>
    </source>
</evidence>
<evidence type="ECO:0000259" key="23">
    <source>
        <dbReference type="SMART" id="SM00481"/>
    </source>
</evidence>
<dbReference type="InterPro" id="IPR004013">
    <property type="entry name" value="PHP_dom"/>
</dbReference>
<accession>F7XK87</accession>
<dbReference type="AlphaFoldDB" id="F7XK87"/>
<dbReference type="InterPro" id="IPR027421">
    <property type="entry name" value="DNA_pol_lamdba_lyase_dom_sf"/>
</dbReference>
<keyword evidence="15" id="KW-0234">DNA repair</keyword>
<comment type="cofactor">
    <cofactor evidence="1">
        <name>Mg(2+)</name>
        <dbReference type="ChEBI" id="CHEBI:18420"/>
    </cofactor>
</comment>
<dbReference type="InterPro" id="IPR043519">
    <property type="entry name" value="NT_sf"/>
</dbReference>
<dbReference type="SUPFAM" id="SSF47802">
    <property type="entry name" value="DNA polymerase beta, N-terminal domain-like"/>
    <property type="match status" value="1"/>
</dbReference>
<evidence type="ECO:0000313" key="26">
    <source>
        <dbReference type="Proteomes" id="UP000006622"/>
    </source>
</evidence>
<dbReference type="GO" id="GO:0003887">
    <property type="term" value="F:DNA-directed DNA polymerase activity"/>
    <property type="evidence" value="ECO:0007669"/>
    <property type="project" value="UniProtKB-KW"/>
</dbReference>
<comment type="catalytic activity">
    <reaction evidence="18">
        <text>2'-deoxyribonucleotide-(2'-deoxyribose 5'-phosphate)-2'-deoxyribonucleotide-DNA = a 3'-end 2'-deoxyribonucleotide-(2,3-dehydro-2,3-deoxyribose 5'-phosphate)-DNA + a 5'-end 5'-phospho-2'-deoxyribonucleoside-DNA + H(+)</text>
        <dbReference type="Rhea" id="RHEA:66592"/>
        <dbReference type="Rhea" id="RHEA-COMP:13180"/>
        <dbReference type="Rhea" id="RHEA-COMP:16897"/>
        <dbReference type="Rhea" id="RHEA-COMP:17067"/>
        <dbReference type="ChEBI" id="CHEBI:15378"/>
        <dbReference type="ChEBI" id="CHEBI:136412"/>
        <dbReference type="ChEBI" id="CHEBI:157695"/>
        <dbReference type="ChEBI" id="CHEBI:167181"/>
        <dbReference type="EC" id="4.2.99.18"/>
    </reaction>
</comment>
<dbReference type="InterPro" id="IPR002008">
    <property type="entry name" value="DNA_pol_X_beta-like"/>
</dbReference>
<dbReference type="InterPro" id="IPR047967">
    <property type="entry name" value="PolX_PHP"/>
</dbReference>
<keyword evidence="10" id="KW-0235">DNA replication</keyword>
<keyword evidence="9" id="KW-0548">Nucleotidyltransferase</keyword>
<dbReference type="SMART" id="SM00483">
    <property type="entry name" value="POLXc"/>
    <property type="match status" value="1"/>
</dbReference>
<evidence type="ECO:0000259" key="24">
    <source>
        <dbReference type="SMART" id="SM00483"/>
    </source>
</evidence>
<dbReference type="SMART" id="SM00278">
    <property type="entry name" value="HhH1"/>
    <property type="match status" value="3"/>
</dbReference>
<feature type="domain" description="Helix-hairpin-helix DNA-binding motif class 1" evidence="22">
    <location>
        <begin position="53"/>
        <end position="72"/>
    </location>
</feature>
<evidence type="ECO:0000256" key="3">
    <source>
        <dbReference type="ARBA" id="ARBA00012417"/>
    </source>
</evidence>
<evidence type="ECO:0000313" key="25">
    <source>
        <dbReference type="EMBL" id="AEH60552.1"/>
    </source>
</evidence>
<evidence type="ECO:0000256" key="7">
    <source>
        <dbReference type="ARBA" id="ARBA00022634"/>
    </source>
</evidence>
<evidence type="ECO:0000256" key="21">
    <source>
        <dbReference type="ARBA" id="ARBA00049244"/>
    </source>
</evidence>
<reference evidence="25 26" key="1">
    <citation type="submission" date="2010-07" db="EMBL/GenBank/DDBJ databases">
        <title>The complete genome of Methanosalsum zhilinae DSM 4017.</title>
        <authorList>
            <consortium name="US DOE Joint Genome Institute (JGI-PGF)"/>
            <person name="Lucas S."/>
            <person name="Copeland A."/>
            <person name="Lapidus A."/>
            <person name="Glavina del Rio T."/>
            <person name="Dalin E."/>
            <person name="Tice H."/>
            <person name="Bruce D."/>
            <person name="Goodwin L."/>
            <person name="Pitluck S."/>
            <person name="Kyrpides N."/>
            <person name="Mavromatis K."/>
            <person name="Ovchinnikova G."/>
            <person name="Daligault H."/>
            <person name="Detter J.C."/>
            <person name="Han C."/>
            <person name="Tapia R."/>
            <person name="Larimer F."/>
            <person name="Land M."/>
            <person name="Hauser L."/>
            <person name="Markowitz V."/>
            <person name="Cheng J.-F."/>
            <person name="Hugenholtz P."/>
            <person name="Woyke T."/>
            <person name="Wu D."/>
            <person name="Spring S."/>
            <person name="Schueler E."/>
            <person name="Brambilla E."/>
            <person name="Klenk H.-P."/>
            <person name="Eisen J.A."/>
        </authorList>
    </citation>
    <scope>NUCLEOTIDE SEQUENCE [LARGE SCALE GENOMIC DNA]</scope>
    <source>
        <strain evidence="26">DSM 4017 / NBRC 107636 / OCM 62 / WeN5</strain>
    </source>
</reference>
<dbReference type="SMART" id="SM00481">
    <property type="entry name" value="POLIIIAc"/>
    <property type="match status" value="1"/>
</dbReference>
<evidence type="ECO:0000256" key="13">
    <source>
        <dbReference type="ARBA" id="ARBA00022932"/>
    </source>
</evidence>
<dbReference type="GO" id="GO:0003677">
    <property type="term" value="F:DNA binding"/>
    <property type="evidence" value="ECO:0007669"/>
    <property type="project" value="InterPro"/>
</dbReference>
<dbReference type="GO" id="GO:0008270">
    <property type="term" value="F:zinc ion binding"/>
    <property type="evidence" value="ECO:0007669"/>
    <property type="project" value="TreeGrafter"/>
</dbReference>
<dbReference type="GeneID" id="10822296"/>
<dbReference type="NCBIfam" id="NF006375">
    <property type="entry name" value="PRK08609.1"/>
    <property type="match status" value="1"/>
</dbReference>
<evidence type="ECO:0000256" key="9">
    <source>
        <dbReference type="ARBA" id="ARBA00022695"/>
    </source>
</evidence>
<dbReference type="CDD" id="cd00141">
    <property type="entry name" value="NT_POLXc"/>
    <property type="match status" value="1"/>
</dbReference>
<dbReference type="GO" id="GO:0006281">
    <property type="term" value="P:DNA repair"/>
    <property type="evidence" value="ECO:0007669"/>
    <property type="project" value="UniProtKB-KW"/>
</dbReference>
<evidence type="ECO:0000256" key="6">
    <source>
        <dbReference type="ARBA" id="ARBA00022481"/>
    </source>
</evidence>
<dbReference type="InterPro" id="IPR002054">
    <property type="entry name" value="DNA-dir_DNA_pol_X"/>
</dbReference>
<evidence type="ECO:0000256" key="17">
    <source>
        <dbReference type="ARBA" id="ARBA00035726"/>
    </source>
</evidence>
<dbReference type="Gene3D" id="1.10.150.20">
    <property type="entry name" value="5' to 3' exonuclease, C-terminal subdomain"/>
    <property type="match status" value="1"/>
</dbReference>
<dbReference type="HOGENOM" id="CLU_017729_1_0_2"/>
<evidence type="ECO:0000256" key="15">
    <source>
        <dbReference type="ARBA" id="ARBA00023204"/>
    </source>
</evidence>
<dbReference type="EMBL" id="CP002101">
    <property type="protein sequence ID" value="AEH60552.1"/>
    <property type="molecule type" value="Genomic_DNA"/>
</dbReference>
<evidence type="ECO:0000256" key="20">
    <source>
        <dbReference type="ARBA" id="ARBA00045548"/>
    </source>
</evidence>
<keyword evidence="6" id="KW-0488">Methylation</keyword>
<dbReference type="InterPro" id="IPR010996">
    <property type="entry name" value="HHH_MUS81"/>
</dbReference>
<dbReference type="Gene3D" id="3.30.460.10">
    <property type="entry name" value="Beta Polymerase, domain 2"/>
    <property type="match status" value="1"/>
</dbReference>
<evidence type="ECO:0000256" key="11">
    <source>
        <dbReference type="ARBA" id="ARBA00022763"/>
    </source>
</evidence>
<dbReference type="EC" id="2.7.7.7" evidence="3"/>
<dbReference type="InterPro" id="IPR029398">
    <property type="entry name" value="PolB_thumb"/>
</dbReference>
<evidence type="ECO:0000256" key="8">
    <source>
        <dbReference type="ARBA" id="ARBA00022679"/>
    </source>
</evidence>
<evidence type="ECO:0000256" key="4">
    <source>
        <dbReference type="ARBA" id="ARBA00012720"/>
    </source>
</evidence>
<keyword evidence="12" id="KW-0832">Ubl conjugation</keyword>
<comment type="catalytic activity">
    <reaction evidence="21">
        <text>DNA(n) + a 2'-deoxyribonucleoside 5'-triphosphate = DNA(n+1) + diphosphate</text>
        <dbReference type="Rhea" id="RHEA:22508"/>
        <dbReference type="Rhea" id="RHEA-COMP:17339"/>
        <dbReference type="Rhea" id="RHEA-COMP:17340"/>
        <dbReference type="ChEBI" id="CHEBI:33019"/>
        <dbReference type="ChEBI" id="CHEBI:61560"/>
        <dbReference type="ChEBI" id="CHEBI:173112"/>
        <dbReference type="EC" id="2.7.7.7"/>
    </reaction>
</comment>
<dbReference type="KEGG" id="mzh:Mzhil_0685"/>
<dbReference type="InterPro" id="IPR022311">
    <property type="entry name" value="PolX-like"/>
</dbReference>
<dbReference type="Pfam" id="PF14791">
    <property type="entry name" value="DNA_pol_B_thumb"/>
    <property type="match status" value="1"/>
</dbReference>
<keyword evidence="8" id="KW-0808">Transferase</keyword>
<evidence type="ECO:0000256" key="10">
    <source>
        <dbReference type="ARBA" id="ARBA00022705"/>
    </source>
</evidence>
<evidence type="ECO:0000256" key="18">
    <source>
        <dbReference type="ARBA" id="ARBA00044632"/>
    </source>
</evidence>
<dbReference type="CDD" id="cd07436">
    <property type="entry name" value="PHP_PolX"/>
    <property type="match status" value="1"/>
</dbReference>
<dbReference type="Gene3D" id="1.10.150.110">
    <property type="entry name" value="DNA polymerase beta, N-terminal domain-like"/>
    <property type="match status" value="1"/>
</dbReference>
<organism evidence="25 26">
    <name type="scientific">Methanosalsum zhilinae (strain DSM 4017 / NBRC 107636 / OCM 62 / WeN5)</name>
    <name type="common">Methanohalophilus zhilinae</name>
    <dbReference type="NCBI Taxonomy" id="679901"/>
    <lineage>
        <taxon>Archaea</taxon>
        <taxon>Methanobacteriati</taxon>
        <taxon>Methanobacteriota</taxon>
        <taxon>Stenosarchaea group</taxon>
        <taxon>Methanomicrobia</taxon>
        <taxon>Methanosarcinales</taxon>
        <taxon>Methanosarcinaceae</taxon>
        <taxon>Methanosalsum</taxon>
    </lineage>
</organism>
<dbReference type="InterPro" id="IPR037160">
    <property type="entry name" value="DNA_Pol_thumb_sf"/>
</dbReference>